<sequence>KKINVKIEKLNAKLIKKDETRKKKILENLTDFKPLGNYKFCQIDETTSAAKIQELINEAKKTYKFTVFQFDDIAFNMHYVQIELIQQSLSIIINVELIENWQIHSPVIQELFIVVFHRSKSIKVWAKPDRFEYNYEIYELYNTNGILNCHIVYVQDSFKTWCNKTFNDNKNCGQILDFEDIDGPLCTCSYRPLKNFNDTWDLKQAIAYAFEERLDHTNFHLYKCLAITKLATVINEEWNYEKLQDYIQKK</sequence>
<evidence type="ECO:0000313" key="1">
    <source>
        <dbReference type="EMBL" id="CAF4175606.1"/>
    </source>
</evidence>
<comment type="caution">
    <text evidence="1">The sequence shown here is derived from an EMBL/GenBank/DDBJ whole genome shotgun (WGS) entry which is preliminary data.</text>
</comment>
<feature type="non-terminal residue" evidence="1">
    <location>
        <position position="1"/>
    </location>
</feature>
<organism evidence="1 2">
    <name type="scientific">Rotaria sordida</name>
    <dbReference type="NCBI Taxonomy" id="392033"/>
    <lineage>
        <taxon>Eukaryota</taxon>
        <taxon>Metazoa</taxon>
        <taxon>Spiralia</taxon>
        <taxon>Gnathifera</taxon>
        <taxon>Rotifera</taxon>
        <taxon>Eurotatoria</taxon>
        <taxon>Bdelloidea</taxon>
        <taxon>Philodinida</taxon>
        <taxon>Philodinidae</taxon>
        <taxon>Rotaria</taxon>
    </lineage>
</organism>
<gene>
    <name evidence="1" type="ORF">JBS370_LOCUS35238</name>
</gene>
<protein>
    <submittedName>
        <fullName evidence="1">Uncharacterized protein</fullName>
    </submittedName>
</protein>
<dbReference type="EMBL" id="CAJOBD010012025">
    <property type="protein sequence ID" value="CAF4175606.1"/>
    <property type="molecule type" value="Genomic_DNA"/>
</dbReference>
<evidence type="ECO:0000313" key="2">
    <source>
        <dbReference type="Proteomes" id="UP000663836"/>
    </source>
</evidence>
<accession>A0A820ABV0</accession>
<dbReference type="Proteomes" id="UP000663836">
    <property type="component" value="Unassembled WGS sequence"/>
</dbReference>
<proteinExistence type="predicted"/>
<reference evidence="1" key="1">
    <citation type="submission" date="2021-02" db="EMBL/GenBank/DDBJ databases">
        <authorList>
            <person name="Nowell W R."/>
        </authorList>
    </citation>
    <scope>NUCLEOTIDE SEQUENCE</scope>
</reference>
<name>A0A820ABV0_9BILA</name>
<dbReference type="AlphaFoldDB" id="A0A820ABV0"/>